<proteinExistence type="predicted"/>
<dbReference type="Proteomes" id="UP000215335">
    <property type="component" value="Unassembled WGS sequence"/>
</dbReference>
<accession>A0A232EKE3</accession>
<gene>
    <name evidence="1" type="ORF">TSAR_006524</name>
</gene>
<sequence length="176" mass="20028">MDPIDRGCLAVIRFGEFSLLICGRVDSDEENGKAVVRHLSSLADEFKGWDKSLRTNQLTLLDYFRLLSESLLGIPIEDRESSPGGRKEKEISYTQSSVLRCGIPALGKRCLKRAELHGVKFQNYRLRKKSLAFVLFAKIPSTRRGTESLQWQLDPTVLLMKKKRTFPPKPDLEMTS</sequence>
<evidence type="ECO:0000313" key="1">
    <source>
        <dbReference type="EMBL" id="OXU18792.1"/>
    </source>
</evidence>
<keyword evidence="2" id="KW-1185">Reference proteome</keyword>
<comment type="caution">
    <text evidence="1">The sequence shown here is derived from an EMBL/GenBank/DDBJ whole genome shotgun (WGS) entry which is preliminary data.</text>
</comment>
<evidence type="ECO:0000313" key="2">
    <source>
        <dbReference type="Proteomes" id="UP000215335"/>
    </source>
</evidence>
<reference evidence="1 2" key="1">
    <citation type="journal article" date="2017" name="Curr. Biol.">
        <title>The Evolution of Venom by Co-option of Single-Copy Genes.</title>
        <authorList>
            <person name="Martinson E.O."/>
            <person name="Mrinalini"/>
            <person name="Kelkar Y.D."/>
            <person name="Chang C.H."/>
            <person name="Werren J.H."/>
        </authorList>
    </citation>
    <scope>NUCLEOTIDE SEQUENCE [LARGE SCALE GENOMIC DNA]</scope>
    <source>
        <strain evidence="1 2">Alberta</strain>
        <tissue evidence="1">Whole body</tissue>
    </source>
</reference>
<dbReference type="EMBL" id="NNAY01003827">
    <property type="protein sequence ID" value="OXU18792.1"/>
    <property type="molecule type" value="Genomic_DNA"/>
</dbReference>
<name>A0A232EKE3_9HYME</name>
<dbReference type="AlphaFoldDB" id="A0A232EKE3"/>
<organism evidence="1 2">
    <name type="scientific">Trichomalopsis sarcophagae</name>
    <dbReference type="NCBI Taxonomy" id="543379"/>
    <lineage>
        <taxon>Eukaryota</taxon>
        <taxon>Metazoa</taxon>
        <taxon>Ecdysozoa</taxon>
        <taxon>Arthropoda</taxon>
        <taxon>Hexapoda</taxon>
        <taxon>Insecta</taxon>
        <taxon>Pterygota</taxon>
        <taxon>Neoptera</taxon>
        <taxon>Endopterygota</taxon>
        <taxon>Hymenoptera</taxon>
        <taxon>Apocrita</taxon>
        <taxon>Proctotrupomorpha</taxon>
        <taxon>Chalcidoidea</taxon>
        <taxon>Pteromalidae</taxon>
        <taxon>Pteromalinae</taxon>
        <taxon>Trichomalopsis</taxon>
    </lineage>
</organism>
<protein>
    <submittedName>
        <fullName evidence="1">Uncharacterized protein</fullName>
    </submittedName>
</protein>